<accession>A0A8J5VGL9</accession>
<comment type="caution">
    <text evidence="3">The sequence shown here is derived from an EMBL/GenBank/DDBJ whole genome shotgun (WGS) entry which is preliminary data.</text>
</comment>
<dbReference type="OrthoDB" id="5545019at2759"/>
<dbReference type="EMBL" id="JAAALK010000283">
    <property type="protein sequence ID" value="KAG8069632.1"/>
    <property type="molecule type" value="Genomic_DNA"/>
</dbReference>
<dbReference type="InterPro" id="IPR002347">
    <property type="entry name" value="SDR_fam"/>
</dbReference>
<evidence type="ECO:0000313" key="4">
    <source>
        <dbReference type="Proteomes" id="UP000729402"/>
    </source>
</evidence>
<dbReference type="InterPro" id="IPR051019">
    <property type="entry name" value="VLCFA-Steroid_DH"/>
</dbReference>
<name>A0A8J5VGL9_ZIZPA</name>
<sequence>MDALSAQPAWALALAGVGLRVTARASARLAMWLYAAFLRPGKPLRQQYSEWAVVTGATDGIGRAMAFRFVAAGLHLMLVGRSPDKLAAVSKEIRAEHPRAEVRTFVLDFTAEGLAAKVDALRDSIQGLDVGVLVNSAGMSYPYVDQFSRCLAVEYKNKGIDVQCQASMLG</sequence>
<dbReference type="Proteomes" id="UP000729402">
    <property type="component" value="Unassembled WGS sequence"/>
</dbReference>
<evidence type="ECO:0008006" key="5">
    <source>
        <dbReference type="Google" id="ProtNLM"/>
    </source>
</evidence>
<evidence type="ECO:0000313" key="3">
    <source>
        <dbReference type="EMBL" id="KAG8069632.1"/>
    </source>
</evidence>
<dbReference type="GO" id="GO:0045703">
    <property type="term" value="F:ketoreductase activity"/>
    <property type="evidence" value="ECO:0007669"/>
    <property type="project" value="TreeGrafter"/>
</dbReference>
<evidence type="ECO:0000256" key="1">
    <source>
        <dbReference type="ARBA" id="ARBA00006484"/>
    </source>
</evidence>
<evidence type="ECO:0000256" key="2">
    <source>
        <dbReference type="ARBA" id="ARBA00023002"/>
    </source>
</evidence>
<dbReference type="PANTHER" id="PTHR43899">
    <property type="entry name" value="RH59310P"/>
    <property type="match status" value="1"/>
</dbReference>
<gene>
    <name evidence="3" type="ORF">GUJ93_ZPchr0006g43419</name>
</gene>
<keyword evidence="4" id="KW-1185">Reference proteome</keyword>
<reference evidence="3" key="2">
    <citation type="submission" date="2021-02" db="EMBL/GenBank/DDBJ databases">
        <authorList>
            <person name="Kimball J.A."/>
            <person name="Haas M.W."/>
            <person name="Macchietto M."/>
            <person name="Kono T."/>
            <person name="Duquette J."/>
            <person name="Shao M."/>
        </authorList>
    </citation>
    <scope>NUCLEOTIDE SEQUENCE</scope>
    <source>
        <tissue evidence="3">Fresh leaf tissue</tissue>
    </source>
</reference>
<dbReference type="Pfam" id="PF00106">
    <property type="entry name" value="adh_short"/>
    <property type="match status" value="1"/>
</dbReference>
<proteinExistence type="inferred from homology"/>
<organism evidence="3 4">
    <name type="scientific">Zizania palustris</name>
    <name type="common">Northern wild rice</name>
    <dbReference type="NCBI Taxonomy" id="103762"/>
    <lineage>
        <taxon>Eukaryota</taxon>
        <taxon>Viridiplantae</taxon>
        <taxon>Streptophyta</taxon>
        <taxon>Embryophyta</taxon>
        <taxon>Tracheophyta</taxon>
        <taxon>Spermatophyta</taxon>
        <taxon>Magnoliopsida</taxon>
        <taxon>Liliopsida</taxon>
        <taxon>Poales</taxon>
        <taxon>Poaceae</taxon>
        <taxon>BOP clade</taxon>
        <taxon>Oryzoideae</taxon>
        <taxon>Oryzeae</taxon>
        <taxon>Zizaniinae</taxon>
        <taxon>Zizania</taxon>
    </lineage>
</organism>
<protein>
    <recommendedName>
        <fullName evidence="5">Very-long-chain 3-oxoacyl-CoA reductase</fullName>
    </recommendedName>
</protein>
<dbReference type="GO" id="GO:0005783">
    <property type="term" value="C:endoplasmic reticulum"/>
    <property type="evidence" value="ECO:0007669"/>
    <property type="project" value="TreeGrafter"/>
</dbReference>
<reference evidence="3" key="1">
    <citation type="journal article" date="2021" name="bioRxiv">
        <title>Whole Genome Assembly and Annotation of Northern Wild Rice, Zizania palustris L., Supports a Whole Genome Duplication in the Zizania Genus.</title>
        <authorList>
            <person name="Haas M."/>
            <person name="Kono T."/>
            <person name="Macchietto M."/>
            <person name="Millas R."/>
            <person name="McGilp L."/>
            <person name="Shao M."/>
            <person name="Duquette J."/>
            <person name="Hirsch C.N."/>
            <person name="Kimball J."/>
        </authorList>
    </citation>
    <scope>NUCLEOTIDE SEQUENCE</scope>
    <source>
        <tissue evidence="3">Fresh leaf tissue</tissue>
    </source>
</reference>
<keyword evidence="2" id="KW-0560">Oxidoreductase</keyword>
<dbReference type="AlphaFoldDB" id="A0A8J5VGL9"/>
<dbReference type="PANTHER" id="PTHR43899:SF13">
    <property type="entry name" value="RH59310P"/>
    <property type="match status" value="1"/>
</dbReference>
<comment type="similarity">
    <text evidence="1">Belongs to the short-chain dehydrogenases/reductases (SDR) family.</text>
</comment>